<organism evidence="4 5">
    <name type="scientific">Gossypium australe</name>
    <dbReference type="NCBI Taxonomy" id="47621"/>
    <lineage>
        <taxon>Eukaryota</taxon>
        <taxon>Viridiplantae</taxon>
        <taxon>Streptophyta</taxon>
        <taxon>Embryophyta</taxon>
        <taxon>Tracheophyta</taxon>
        <taxon>Spermatophyta</taxon>
        <taxon>Magnoliopsida</taxon>
        <taxon>eudicotyledons</taxon>
        <taxon>Gunneridae</taxon>
        <taxon>Pentapetalae</taxon>
        <taxon>rosids</taxon>
        <taxon>malvids</taxon>
        <taxon>Malvales</taxon>
        <taxon>Malvaceae</taxon>
        <taxon>Malvoideae</taxon>
        <taxon>Gossypium</taxon>
    </lineage>
</organism>
<name>A0A5B6VD49_9ROSI</name>
<proteinExistence type="inferred from homology"/>
<evidence type="ECO:0000313" key="4">
    <source>
        <dbReference type="EMBL" id="KAA3467140.1"/>
    </source>
</evidence>
<dbReference type="GO" id="GO:0016746">
    <property type="term" value="F:acyltransferase activity"/>
    <property type="evidence" value="ECO:0007669"/>
    <property type="project" value="UniProtKB-KW"/>
</dbReference>
<dbReference type="EMBL" id="SMMG02000007">
    <property type="protein sequence ID" value="KAA3467140.1"/>
    <property type="molecule type" value="Genomic_DNA"/>
</dbReference>
<dbReference type="Proteomes" id="UP000325315">
    <property type="component" value="Unassembled WGS sequence"/>
</dbReference>
<evidence type="ECO:0000313" key="5">
    <source>
        <dbReference type="Proteomes" id="UP000325315"/>
    </source>
</evidence>
<dbReference type="Pfam" id="PF02458">
    <property type="entry name" value="Transferase"/>
    <property type="match status" value="2"/>
</dbReference>
<sequence length="689" mass="76044">MSNFILVPRNPRNLTFKKLSKFSCKRNQKQKNTKNMVVEIMFKESIKPSCPTPYHLRTYKLSLLDQLMPSAHVPMIFFYSPINSDSNHMNIVGERLERLKQSLSETLTIFYPFAGTIKDGLYIDCNDNGVQYVEAKVSCCLSEILSNPDILMIRKLLPSNISRLVSSDAGIPVAMIQVNILKCGGIAIGTQTSHKIIDGPTSTTFLKAWAASARGSGEVPRPSFIAPLLFPQNNLLPRDTMLAIWPSLLKFGKCVTSRFVFHASAIATLKAKASSSLVVPNPTSVESVSAFIWICVTTASRIRYGSRRPSVLSHIVNLRGKTATSLPEHSIGNLLWIATAQCDAEVNLELQSLVGLLRKSIMETSGEFVEELQGERGFQKVLKCLTELGEVHSNGEADYVAFSSMCKVGIYEADFGWGKPMWVSPGGIDGLVFQNLVFLIETRNGDGIEALVTLDEQDMAVLQSQTEILSFAALDPISKEFIKPISPTPHHLRTHLLSFLDQFLQFMSLWSSFIWTKKGAFQQLHPTPGGISIRNLNSLLSLGWKDQGPSFHRLYDEGAYCVEARVNHPLREFLNHTDSSYVSQLLPTEATWTATTAGGYIAMIHVTTFACDAISLGAFLSYIIFDGPAATTFISSWAALTHKCASSSVRDPTRVEVVSALLCKCIMATFKAKSGIQKSTLITHAVNLR</sequence>
<reference evidence="5" key="1">
    <citation type="journal article" date="2019" name="Plant Biotechnol. J.">
        <title>Genome sequencing of the Australian wild diploid species Gossypium australe highlights disease resistance and delayed gland morphogenesis.</title>
        <authorList>
            <person name="Cai Y."/>
            <person name="Cai X."/>
            <person name="Wang Q."/>
            <person name="Wang P."/>
            <person name="Zhang Y."/>
            <person name="Cai C."/>
            <person name="Xu Y."/>
            <person name="Wang K."/>
            <person name="Zhou Z."/>
            <person name="Wang C."/>
            <person name="Geng S."/>
            <person name="Li B."/>
            <person name="Dong Q."/>
            <person name="Hou Y."/>
            <person name="Wang H."/>
            <person name="Ai P."/>
            <person name="Liu Z."/>
            <person name="Yi F."/>
            <person name="Sun M."/>
            <person name="An G."/>
            <person name="Cheng J."/>
            <person name="Zhang Y."/>
            <person name="Shi Q."/>
            <person name="Xie Y."/>
            <person name="Shi X."/>
            <person name="Chang Y."/>
            <person name="Huang F."/>
            <person name="Chen Y."/>
            <person name="Hong S."/>
            <person name="Mi L."/>
            <person name="Sun Q."/>
            <person name="Zhang L."/>
            <person name="Zhou B."/>
            <person name="Peng R."/>
            <person name="Zhang X."/>
            <person name="Liu F."/>
        </authorList>
    </citation>
    <scope>NUCLEOTIDE SEQUENCE [LARGE SCALE GENOMIC DNA]</scope>
    <source>
        <strain evidence="5">cv. PA1801</strain>
    </source>
</reference>
<comment type="similarity">
    <text evidence="1">Belongs to the plant acyltransferase family.</text>
</comment>
<evidence type="ECO:0000256" key="2">
    <source>
        <dbReference type="ARBA" id="ARBA00022679"/>
    </source>
</evidence>
<dbReference type="PANTHER" id="PTHR31623">
    <property type="entry name" value="F21J9.9"/>
    <property type="match status" value="1"/>
</dbReference>
<dbReference type="PANTHER" id="PTHR31623:SF108">
    <property type="entry name" value="BAHD ACYLTRANSFERASE"/>
    <property type="match status" value="1"/>
</dbReference>
<dbReference type="OrthoDB" id="1932220at2759"/>
<evidence type="ECO:0000256" key="1">
    <source>
        <dbReference type="ARBA" id="ARBA00009861"/>
    </source>
</evidence>
<keyword evidence="5" id="KW-1185">Reference proteome</keyword>
<keyword evidence="2" id="KW-0808">Transferase</keyword>
<evidence type="ECO:0000256" key="3">
    <source>
        <dbReference type="ARBA" id="ARBA00023315"/>
    </source>
</evidence>
<comment type="caution">
    <text evidence="4">The sequence shown here is derived from an EMBL/GenBank/DDBJ whole genome shotgun (WGS) entry which is preliminary data.</text>
</comment>
<protein>
    <submittedName>
        <fullName evidence="4">Vinorine synthase-like</fullName>
    </submittedName>
</protein>
<gene>
    <name evidence="4" type="ORF">EPI10_002179</name>
</gene>
<accession>A0A5B6VD49</accession>
<dbReference type="InterPro" id="IPR023213">
    <property type="entry name" value="CAT-like_dom_sf"/>
</dbReference>
<dbReference type="AlphaFoldDB" id="A0A5B6VD49"/>
<keyword evidence="3" id="KW-0012">Acyltransferase</keyword>
<dbReference type="Gene3D" id="3.30.559.10">
    <property type="entry name" value="Chloramphenicol acetyltransferase-like domain"/>
    <property type="match status" value="3"/>
</dbReference>